<dbReference type="STRING" id="5364.A0A5C3NEN8"/>
<evidence type="ECO:0000256" key="8">
    <source>
        <dbReference type="SAM" id="MobiDB-lite"/>
    </source>
</evidence>
<evidence type="ECO:0000256" key="7">
    <source>
        <dbReference type="PROSITE-ProRule" id="PRU00175"/>
    </source>
</evidence>
<feature type="region of interest" description="Disordered" evidence="8">
    <location>
        <begin position="331"/>
        <end position="363"/>
    </location>
</feature>
<evidence type="ECO:0000313" key="12">
    <source>
        <dbReference type="Proteomes" id="UP000305948"/>
    </source>
</evidence>
<dbReference type="SUPFAM" id="SSF57850">
    <property type="entry name" value="RING/U-box"/>
    <property type="match status" value="2"/>
</dbReference>
<keyword evidence="1" id="KW-0808">Transferase</keyword>
<dbReference type="InterPro" id="IPR044066">
    <property type="entry name" value="TRIAD_supradom"/>
</dbReference>
<gene>
    <name evidence="11" type="ORF">OE88DRAFT_1716275</name>
</gene>
<evidence type="ECO:0000256" key="4">
    <source>
        <dbReference type="ARBA" id="ARBA00022771"/>
    </source>
</evidence>
<dbReference type="PROSITE" id="PS50089">
    <property type="entry name" value="ZF_RING_2"/>
    <property type="match status" value="1"/>
</dbReference>
<feature type="domain" description="RING-type" evidence="9">
    <location>
        <begin position="451"/>
        <end position="498"/>
    </location>
</feature>
<feature type="domain" description="RING-type" evidence="10">
    <location>
        <begin position="447"/>
        <end position="662"/>
    </location>
</feature>
<dbReference type="InterPro" id="IPR013083">
    <property type="entry name" value="Znf_RING/FYVE/PHD"/>
</dbReference>
<dbReference type="Pfam" id="PF22191">
    <property type="entry name" value="IBR_1"/>
    <property type="match status" value="1"/>
</dbReference>
<evidence type="ECO:0000256" key="3">
    <source>
        <dbReference type="ARBA" id="ARBA00022737"/>
    </source>
</evidence>
<dbReference type="PROSITE" id="PS51873">
    <property type="entry name" value="TRIAD"/>
    <property type="match status" value="1"/>
</dbReference>
<dbReference type="PROSITE" id="PS00518">
    <property type="entry name" value="ZF_RING_1"/>
    <property type="match status" value="1"/>
</dbReference>
<dbReference type="CDD" id="cd20336">
    <property type="entry name" value="Rcat_RBR"/>
    <property type="match status" value="1"/>
</dbReference>
<evidence type="ECO:0008006" key="13">
    <source>
        <dbReference type="Google" id="ProtNLM"/>
    </source>
</evidence>
<protein>
    <recommendedName>
        <fullName evidence="13">RING-type domain-containing protein</fullName>
    </recommendedName>
</protein>
<accession>A0A5C3NEN8</accession>
<dbReference type="AlphaFoldDB" id="A0A5C3NEN8"/>
<evidence type="ECO:0000256" key="6">
    <source>
        <dbReference type="ARBA" id="ARBA00022833"/>
    </source>
</evidence>
<dbReference type="InterPro" id="IPR017907">
    <property type="entry name" value="Znf_RING_CS"/>
</dbReference>
<dbReference type="InterPro" id="IPR001841">
    <property type="entry name" value="Znf_RING"/>
</dbReference>
<dbReference type="GO" id="GO:0008270">
    <property type="term" value="F:zinc ion binding"/>
    <property type="evidence" value="ECO:0007669"/>
    <property type="project" value="UniProtKB-KW"/>
</dbReference>
<feature type="region of interest" description="Disordered" evidence="8">
    <location>
        <begin position="380"/>
        <end position="404"/>
    </location>
</feature>
<dbReference type="InterPro" id="IPR031127">
    <property type="entry name" value="E3_UB_ligase_RBR"/>
</dbReference>
<keyword evidence="12" id="KW-1185">Reference proteome</keyword>
<proteinExistence type="predicted"/>
<dbReference type="GO" id="GO:0004842">
    <property type="term" value="F:ubiquitin-protein transferase activity"/>
    <property type="evidence" value="ECO:0007669"/>
    <property type="project" value="InterPro"/>
</dbReference>
<keyword evidence="2" id="KW-0479">Metal-binding</keyword>
<sequence>MRRLYMNRPKLGSSAITRGEQELKAAAINAMQNARLIPSPTMQTDTLRQYCTETERHEIAQEVLQGRQRVVTFPGSSQYGRTGGGTSACGLAALNCARIILGKSKNGLQGTALLESIMERATLQNILGICQSWSNSSHLEVEEISGAPIFAKTLALKDKEYSATNVRLLSELLQRAKPATSEPAAAVVITRPPEILVCMIIPVEEQAVFVTFDSHPRPKYPAGAAFTFDTSLKRTAEYLAELLPYDRQLLRDSSIQWEAQMLAQYSGHVFVARDIPDIPADWMESLMEASVSSLALKAEVVSLQSRNDSLTSDNVRLGRDVQRLQTELQALRRQQERSRHPANQRTGQSSKTSQSSKGKAPEIPRSIGIRGFISSFSAVVGSSDDRKGDPPRSPAVADSGKVPDDVAGIASQEDEDLDYAIQMQLEFDMEDVRLRTVMEELQDTVQPTFDCMVCLETIPLDYVAPLDSCKHLICTECLRGHVRSKLQEGRFPILCPVCMTEKDNEGRVISNLLAQQLGLTEEEFETFMEFEMTAFSILIHCRSCEKSVFVDKQEYKEAEIITCPLFGCQYTWCKRCSQEAALDGDKHSCDGSTELQNLMQQRGWKICPGCNTPTEKTSGCNHMTCPTPSCNTHFCYRCGNMIIQSLRQEDIAREVTAHYRTCNLFVYPE</sequence>
<dbReference type="Gene3D" id="3.30.40.10">
    <property type="entry name" value="Zinc/RING finger domain, C3HC4 (zinc finger)"/>
    <property type="match status" value="1"/>
</dbReference>
<dbReference type="Proteomes" id="UP000305948">
    <property type="component" value="Unassembled WGS sequence"/>
</dbReference>
<dbReference type="PANTHER" id="PTHR11685">
    <property type="entry name" value="RBR FAMILY RING FINGER AND IBR DOMAIN-CONTAINING"/>
    <property type="match status" value="1"/>
</dbReference>
<keyword evidence="3" id="KW-0677">Repeat</keyword>
<evidence type="ECO:0000256" key="5">
    <source>
        <dbReference type="ARBA" id="ARBA00022786"/>
    </source>
</evidence>
<organism evidence="11 12">
    <name type="scientific">Heliocybe sulcata</name>
    <dbReference type="NCBI Taxonomy" id="5364"/>
    <lineage>
        <taxon>Eukaryota</taxon>
        <taxon>Fungi</taxon>
        <taxon>Dikarya</taxon>
        <taxon>Basidiomycota</taxon>
        <taxon>Agaricomycotina</taxon>
        <taxon>Agaricomycetes</taxon>
        <taxon>Gloeophyllales</taxon>
        <taxon>Gloeophyllaceae</taxon>
        <taxon>Heliocybe</taxon>
    </lineage>
</organism>
<evidence type="ECO:0000256" key="2">
    <source>
        <dbReference type="ARBA" id="ARBA00022723"/>
    </source>
</evidence>
<name>A0A5C3NEN8_9AGAM</name>
<evidence type="ECO:0000259" key="9">
    <source>
        <dbReference type="PROSITE" id="PS50089"/>
    </source>
</evidence>
<evidence type="ECO:0000256" key="1">
    <source>
        <dbReference type="ARBA" id="ARBA00022679"/>
    </source>
</evidence>
<evidence type="ECO:0000259" key="10">
    <source>
        <dbReference type="PROSITE" id="PS51873"/>
    </source>
</evidence>
<feature type="compositionally biased region" description="Low complexity" evidence="8">
    <location>
        <begin position="346"/>
        <end position="363"/>
    </location>
</feature>
<keyword evidence="5" id="KW-0833">Ubl conjugation pathway</keyword>
<keyword evidence="4 7" id="KW-0863">Zinc-finger</keyword>
<dbReference type="SMART" id="SM00184">
    <property type="entry name" value="RING"/>
    <property type="match status" value="2"/>
</dbReference>
<keyword evidence="6" id="KW-0862">Zinc</keyword>
<evidence type="ECO:0000313" key="11">
    <source>
        <dbReference type="EMBL" id="TFK55435.1"/>
    </source>
</evidence>
<dbReference type="Gene3D" id="1.20.120.1750">
    <property type="match status" value="1"/>
</dbReference>
<dbReference type="EMBL" id="ML213504">
    <property type="protein sequence ID" value="TFK55435.1"/>
    <property type="molecule type" value="Genomic_DNA"/>
</dbReference>
<dbReference type="GO" id="GO:0016567">
    <property type="term" value="P:protein ubiquitination"/>
    <property type="evidence" value="ECO:0007669"/>
    <property type="project" value="InterPro"/>
</dbReference>
<dbReference type="OrthoDB" id="1431934at2759"/>
<reference evidence="11 12" key="1">
    <citation type="journal article" date="2019" name="Nat. Ecol. Evol.">
        <title>Megaphylogeny resolves global patterns of mushroom evolution.</title>
        <authorList>
            <person name="Varga T."/>
            <person name="Krizsan K."/>
            <person name="Foldi C."/>
            <person name="Dima B."/>
            <person name="Sanchez-Garcia M."/>
            <person name="Sanchez-Ramirez S."/>
            <person name="Szollosi G.J."/>
            <person name="Szarkandi J.G."/>
            <person name="Papp V."/>
            <person name="Albert L."/>
            <person name="Andreopoulos W."/>
            <person name="Angelini C."/>
            <person name="Antonin V."/>
            <person name="Barry K.W."/>
            <person name="Bougher N.L."/>
            <person name="Buchanan P."/>
            <person name="Buyck B."/>
            <person name="Bense V."/>
            <person name="Catcheside P."/>
            <person name="Chovatia M."/>
            <person name="Cooper J."/>
            <person name="Damon W."/>
            <person name="Desjardin D."/>
            <person name="Finy P."/>
            <person name="Geml J."/>
            <person name="Haridas S."/>
            <person name="Hughes K."/>
            <person name="Justo A."/>
            <person name="Karasinski D."/>
            <person name="Kautmanova I."/>
            <person name="Kiss B."/>
            <person name="Kocsube S."/>
            <person name="Kotiranta H."/>
            <person name="LaButti K.M."/>
            <person name="Lechner B.E."/>
            <person name="Liimatainen K."/>
            <person name="Lipzen A."/>
            <person name="Lukacs Z."/>
            <person name="Mihaltcheva S."/>
            <person name="Morgado L.N."/>
            <person name="Niskanen T."/>
            <person name="Noordeloos M.E."/>
            <person name="Ohm R.A."/>
            <person name="Ortiz-Santana B."/>
            <person name="Ovrebo C."/>
            <person name="Racz N."/>
            <person name="Riley R."/>
            <person name="Savchenko A."/>
            <person name="Shiryaev A."/>
            <person name="Soop K."/>
            <person name="Spirin V."/>
            <person name="Szebenyi C."/>
            <person name="Tomsovsky M."/>
            <person name="Tulloss R.E."/>
            <person name="Uehling J."/>
            <person name="Grigoriev I.V."/>
            <person name="Vagvolgyi C."/>
            <person name="Papp T."/>
            <person name="Martin F.M."/>
            <person name="Miettinen O."/>
            <person name="Hibbett D.S."/>
            <person name="Nagy L.G."/>
        </authorList>
    </citation>
    <scope>NUCLEOTIDE SEQUENCE [LARGE SCALE GENOMIC DNA]</scope>
    <source>
        <strain evidence="11 12">OMC1185</strain>
    </source>
</reference>